<protein>
    <recommendedName>
        <fullName evidence="4">DUF1534 domain-containing protein</fullName>
    </recommendedName>
</protein>
<dbReference type="AlphaFoldDB" id="A0A4V1K178"/>
<proteinExistence type="predicted"/>
<comment type="caution">
    <text evidence="2">The sequence shown here is derived from an EMBL/GenBank/DDBJ whole genome shotgun (WGS) entry which is preliminary data.</text>
</comment>
<reference evidence="2 3" key="1">
    <citation type="submission" date="2017-03" db="EMBL/GenBank/DDBJ databases">
        <title>Pseudomonas azotoformans: Salt tolerant bacteria having multiple plant growth promoting attributes.</title>
        <authorList>
            <person name="Srivastava A.K."/>
            <person name="Sharma A."/>
            <person name="Srivastava A.K."/>
            <person name="Jamali H."/>
            <person name="Yadav J."/>
            <person name="Srivastava R."/>
            <person name="Kashyap P.L."/>
            <person name="Chakdar H."/>
            <person name="Saxena A.K."/>
        </authorList>
    </citation>
    <scope>NUCLEOTIDE SEQUENCE [LARGE SCALE GENOMIC DNA]</scope>
    <source>
        <strain evidence="2 3">SC 14</strain>
    </source>
</reference>
<gene>
    <name evidence="2" type="ORF">B4O85_07890</name>
</gene>
<evidence type="ECO:0000313" key="3">
    <source>
        <dbReference type="Proteomes" id="UP000290481"/>
    </source>
</evidence>
<evidence type="ECO:0000313" key="2">
    <source>
        <dbReference type="EMBL" id="RXE53406.1"/>
    </source>
</evidence>
<name>A0A4V1K178_PSEAZ</name>
<accession>A0A4V1K178</accession>
<evidence type="ECO:0000256" key="1">
    <source>
        <dbReference type="SAM" id="MobiDB-lite"/>
    </source>
</evidence>
<organism evidence="2 3">
    <name type="scientific">Pseudomonas azotoformans</name>
    <dbReference type="NCBI Taxonomy" id="47878"/>
    <lineage>
        <taxon>Bacteria</taxon>
        <taxon>Pseudomonadati</taxon>
        <taxon>Pseudomonadota</taxon>
        <taxon>Gammaproteobacteria</taxon>
        <taxon>Pseudomonadales</taxon>
        <taxon>Pseudomonadaceae</taxon>
        <taxon>Pseudomonas</taxon>
    </lineage>
</organism>
<dbReference type="EMBL" id="MZZJ01000003">
    <property type="protein sequence ID" value="RXE53406.1"/>
    <property type="molecule type" value="Genomic_DNA"/>
</dbReference>
<feature type="region of interest" description="Disordered" evidence="1">
    <location>
        <begin position="1"/>
        <end position="37"/>
    </location>
</feature>
<sequence length="68" mass="7439">MAVDDRSHALRGNASRDAARHPRTAGRGASHAAFPRRAWERSSRLHLSKSLLAGQGCCKVCLGYNRSH</sequence>
<evidence type="ECO:0008006" key="4">
    <source>
        <dbReference type="Google" id="ProtNLM"/>
    </source>
</evidence>
<dbReference type="Proteomes" id="UP000290481">
    <property type="component" value="Unassembled WGS sequence"/>
</dbReference>